<gene>
    <name evidence="2" type="ORF">PsYK624_098280</name>
</gene>
<dbReference type="PANTHER" id="PTHR31694">
    <property type="entry name" value="DESICCATION-LIKE PROTEIN"/>
    <property type="match status" value="1"/>
</dbReference>
<evidence type="ECO:0000256" key="1">
    <source>
        <dbReference type="SAM" id="SignalP"/>
    </source>
</evidence>
<keyword evidence="1" id="KW-0732">Signal</keyword>
<dbReference type="AlphaFoldDB" id="A0A9P3GEZ5"/>
<dbReference type="OrthoDB" id="1001765at2759"/>
<dbReference type="EMBL" id="BPQB01000034">
    <property type="protein sequence ID" value="GJE93668.1"/>
    <property type="molecule type" value="Genomic_DNA"/>
</dbReference>
<name>A0A9P3GEZ5_9APHY</name>
<evidence type="ECO:0000313" key="3">
    <source>
        <dbReference type="Proteomes" id="UP000703269"/>
    </source>
</evidence>
<dbReference type="InterPro" id="IPR052965">
    <property type="entry name" value="Pigment-catalase-like"/>
</dbReference>
<dbReference type="Pfam" id="PF13668">
    <property type="entry name" value="Ferritin_2"/>
    <property type="match status" value="1"/>
</dbReference>
<dbReference type="InterPro" id="IPR009078">
    <property type="entry name" value="Ferritin-like_SF"/>
</dbReference>
<dbReference type="Proteomes" id="UP000703269">
    <property type="component" value="Unassembled WGS sequence"/>
</dbReference>
<dbReference type="InterPro" id="IPR012347">
    <property type="entry name" value="Ferritin-like"/>
</dbReference>
<dbReference type="Gene3D" id="1.20.1260.10">
    <property type="match status" value="1"/>
</dbReference>
<accession>A0A9P3GEZ5</accession>
<dbReference type="PANTHER" id="PTHR31694:SF26">
    <property type="entry name" value="OS05G0151100 PROTEIN"/>
    <property type="match status" value="1"/>
</dbReference>
<sequence>MLLSRTFALLAAAIGVLAAPQLVTRDATKPSDTEVLQYALTLELLENAFYTEGLDKLDEKAFEAAGYPPWVRARFEQIKGHEATHVAFLNTALGAAAPKPCTYKFPYTDPKSFAAVAMVLETVGASAYIGAAQLLDNKDTLTAAASILGIESRQAAWVASAVLKGSAWDGPFETPLSMDGVYSLASQFIVSCPSTNAPLMVTALPALALAPAAPAAGATAKFTYDHTAVTAPGPLFAAWFDGVGVQYTDLAADGSAGVPAGLQGTVYAAVVADKAGSPTAQKLLTGLATFQIAVGSGDANL</sequence>
<feature type="chain" id="PRO_5040480774" evidence="1">
    <location>
        <begin position="19"/>
        <end position="301"/>
    </location>
</feature>
<dbReference type="SUPFAM" id="SSF47240">
    <property type="entry name" value="Ferritin-like"/>
    <property type="match status" value="1"/>
</dbReference>
<comment type="caution">
    <text evidence="2">The sequence shown here is derived from an EMBL/GenBank/DDBJ whole genome shotgun (WGS) entry which is preliminary data.</text>
</comment>
<keyword evidence="3" id="KW-1185">Reference proteome</keyword>
<organism evidence="2 3">
    <name type="scientific">Phanerochaete sordida</name>
    <dbReference type="NCBI Taxonomy" id="48140"/>
    <lineage>
        <taxon>Eukaryota</taxon>
        <taxon>Fungi</taxon>
        <taxon>Dikarya</taxon>
        <taxon>Basidiomycota</taxon>
        <taxon>Agaricomycotina</taxon>
        <taxon>Agaricomycetes</taxon>
        <taxon>Polyporales</taxon>
        <taxon>Phanerochaetaceae</taxon>
        <taxon>Phanerochaete</taxon>
    </lineage>
</organism>
<evidence type="ECO:0000313" key="2">
    <source>
        <dbReference type="EMBL" id="GJE93668.1"/>
    </source>
</evidence>
<protein>
    <submittedName>
        <fullName evidence="2">Ferritin-like domain-containing protein</fullName>
    </submittedName>
</protein>
<reference evidence="2 3" key="1">
    <citation type="submission" date="2021-08" db="EMBL/GenBank/DDBJ databases">
        <title>Draft Genome Sequence of Phanerochaete sordida strain YK-624.</title>
        <authorList>
            <person name="Mori T."/>
            <person name="Dohra H."/>
            <person name="Suzuki T."/>
            <person name="Kawagishi H."/>
            <person name="Hirai H."/>
        </authorList>
    </citation>
    <scope>NUCLEOTIDE SEQUENCE [LARGE SCALE GENOMIC DNA]</scope>
    <source>
        <strain evidence="2 3">YK-624</strain>
    </source>
</reference>
<feature type="signal peptide" evidence="1">
    <location>
        <begin position="1"/>
        <end position="18"/>
    </location>
</feature>
<proteinExistence type="predicted"/>